<dbReference type="Pfam" id="PF01663">
    <property type="entry name" value="Phosphodiest"/>
    <property type="match status" value="1"/>
</dbReference>
<name>A0A3P6PLU6_DIBLA</name>
<sequence length="179" mass="20637">MKASPELNGKLNLIVTADHGRNATYLYDKIQNGIKNGILKNCTLWSKEDLPERFHMKRSYRMPPVFLLADTGYLINTQKNQYTSDPTKKGIRGNHGYDNEDPRMHPFMVAMGPDIKVLEGIQHMEQIDIYPLICGLLGLQRPNRIDGRLQRVVPFMKTPPSEEFMRVFQKYETGIMTHS</sequence>
<dbReference type="InterPro" id="IPR017850">
    <property type="entry name" value="Alkaline_phosphatase_core_sf"/>
</dbReference>
<dbReference type="PANTHER" id="PTHR10151">
    <property type="entry name" value="ECTONUCLEOTIDE PYROPHOSPHATASE/PHOSPHODIESTERASE"/>
    <property type="match status" value="1"/>
</dbReference>
<proteinExistence type="predicted"/>
<dbReference type="AlphaFoldDB" id="A0A3P6PLU6"/>
<dbReference type="OrthoDB" id="6258660at2759"/>
<dbReference type="InterPro" id="IPR002591">
    <property type="entry name" value="Phosphodiest/P_Trfase"/>
</dbReference>
<organism evidence="1 2">
    <name type="scientific">Dibothriocephalus latus</name>
    <name type="common">Fish tapeworm</name>
    <name type="synonym">Diphyllobothrium latum</name>
    <dbReference type="NCBI Taxonomy" id="60516"/>
    <lineage>
        <taxon>Eukaryota</taxon>
        <taxon>Metazoa</taxon>
        <taxon>Spiralia</taxon>
        <taxon>Lophotrochozoa</taxon>
        <taxon>Platyhelminthes</taxon>
        <taxon>Cestoda</taxon>
        <taxon>Eucestoda</taxon>
        <taxon>Diphyllobothriidea</taxon>
        <taxon>Diphyllobothriidae</taxon>
        <taxon>Dibothriocephalus</taxon>
    </lineage>
</organism>
<dbReference type="Gene3D" id="3.40.720.10">
    <property type="entry name" value="Alkaline Phosphatase, subunit A"/>
    <property type="match status" value="1"/>
</dbReference>
<dbReference type="EMBL" id="UYRU01000649">
    <property type="protein sequence ID" value="VDK30503.1"/>
    <property type="molecule type" value="Genomic_DNA"/>
</dbReference>
<dbReference type="PANTHER" id="PTHR10151:SF120">
    <property type="entry name" value="BIS(5'-ADENOSYL)-TRIPHOSPHATASE"/>
    <property type="match status" value="1"/>
</dbReference>
<dbReference type="Proteomes" id="UP000281553">
    <property type="component" value="Unassembled WGS sequence"/>
</dbReference>
<protein>
    <submittedName>
        <fullName evidence="1">Uncharacterized protein</fullName>
    </submittedName>
</protein>
<evidence type="ECO:0000313" key="1">
    <source>
        <dbReference type="EMBL" id="VDK30503.1"/>
    </source>
</evidence>
<keyword evidence="2" id="KW-1185">Reference proteome</keyword>
<dbReference type="SUPFAM" id="SSF53649">
    <property type="entry name" value="Alkaline phosphatase-like"/>
    <property type="match status" value="1"/>
</dbReference>
<evidence type="ECO:0000313" key="2">
    <source>
        <dbReference type="Proteomes" id="UP000281553"/>
    </source>
</evidence>
<gene>
    <name evidence="1" type="ORF">DILT_LOCUS180</name>
</gene>
<accession>A0A3P6PLU6</accession>
<dbReference type="GO" id="GO:0016787">
    <property type="term" value="F:hydrolase activity"/>
    <property type="evidence" value="ECO:0007669"/>
    <property type="project" value="UniProtKB-ARBA"/>
</dbReference>
<reference evidence="1 2" key="1">
    <citation type="submission" date="2018-11" db="EMBL/GenBank/DDBJ databases">
        <authorList>
            <consortium name="Pathogen Informatics"/>
        </authorList>
    </citation>
    <scope>NUCLEOTIDE SEQUENCE [LARGE SCALE GENOMIC DNA]</scope>
</reference>